<sequence length="218" mass="24290">MEWGFAPTVKLASNPFCTPEVADLAETTRTILPPASPARLSYLRSSALNQKHHSQPGWLLRPEHQDSSPPFLNIQTWNNVTKQYDCSIPPPPDAARKSRRARRTANRRARLNAAEEEEVLRELLAWNANTANSSSDPAWAEIADELEARAAAEEEDSGDGLTTPVKMVMACYIIFQRMLCTGLSGASARVKSIEMPRGKVLVDEWYMDEAAEEDFNFG</sequence>
<evidence type="ECO:0000313" key="2">
    <source>
        <dbReference type="EMBL" id="KAA8903968.1"/>
    </source>
</evidence>
<name>A0A5J5EUP3_9PEZI</name>
<proteinExistence type="predicted"/>
<evidence type="ECO:0000256" key="1">
    <source>
        <dbReference type="SAM" id="MobiDB-lite"/>
    </source>
</evidence>
<reference evidence="2 3" key="1">
    <citation type="submission" date="2019-09" db="EMBL/GenBank/DDBJ databases">
        <title>Draft genome of the ectomycorrhizal ascomycete Sphaerosporella brunnea.</title>
        <authorList>
            <consortium name="DOE Joint Genome Institute"/>
            <person name="Benucci G.M."/>
            <person name="Marozzi G."/>
            <person name="Antonielli L."/>
            <person name="Sanchez S."/>
            <person name="Marco P."/>
            <person name="Wang X."/>
            <person name="Falini L.B."/>
            <person name="Barry K."/>
            <person name="Haridas S."/>
            <person name="Lipzen A."/>
            <person name="Labutti K."/>
            <person name="Grigoriev I.V."/>
            <person name="Murat C."/>
            <person name="Martin F."/>
            <person name="Albertini E."/>
            <person name="Donnini D."/>
            <person name="Bonito G."/>
        </authorList>
    </citation>
    <scope>NUCLEOTIDE SEQUENCE [LARGE SCALE GENOMIC DNA]</scope>
    <source>
        <strain evidence="2 3">Sb_GMNB300</strain>
    </source>
</reference>
<feature type="region of interest" description="Disordered" evidence="1">
    <location>
        <begin position="85"/>
        <end position="109"/>
    </location>
</feature>
<dbReference type="EMBL" id="VXIS01000113">
    <property type="protein sequence ID" value="KAA8903968.1"/>
    <property type="molecule type" value="Genomic_DNA"/>
</dbReference>
<organism evidence="2 3">
    <name type="scientific">Sphaerosporella brunnea</name>
    <dbReference type="NCBI Taxonomy" id="1250544"/>
    <lineage>
        <taxon>Eukaryota</taxon>
        <taxon>Fungi</taxon>
        <taxon>Dikarya</taxon>
        <taxon>Ascomycota</taxon>
        <taxon>Pezizomycotina</taxon>
        <taxon>Pezizomycetes</taxon>
        <taxon>Pezizales</taxon>
        <taxon>Pyronemataceae</taxon>
        <taxon>Sphaerosporella</taxon>
    </lineage>
</organism>
<keyword evidence="3" id="KW-1185">Reference proteome</keyword>
<accession>A0A5J5EUP3</accession>
<dbReference type="Proteomes" id="UP000326924">
    <property type="component" value="Unassembled WGS sequence"/>
</dbReference>
<gene>
    <name evidence="2" type="ORF">FN846DRAFT_890988</name>
</gene>
<feature type="compositionally biased region" description="Basic residues" evidence="1">
    <location>
        <begin position="97"/>
        <end position="109"/>
    </location>
</feature>
<dbReference type="AlphaFoldDB" id="A0A5J5EUP3"/>
<dbReference type="InParanoid" id="A0A5J5EUP3"/>
<evidence type="ECO:0000313" key="3">
    <source>
        <dbReference type="Proteomes" id="UP000326924"/>
    </source>
</evidence>
<comment type="caution">
    <text evidence="2">The sequence shown here is derived from an EMBL/GenBank/DDBJ whole genome shotgun (WGS) entry which is preliminary data.</text>
</comment>
<protein>
    <submittedName>
        <fullName evidence="2">Uncharacterized protein</fullName>
    </submittedName>
</protein>